<dbReference type="InterPro" id="IPR008927">
    <property type="entry name" value="6-PGluconate_DH-like_C_sf"/>
</dbReference>
<evidence type="ECO:0000259" key="6">
    <source>
        <dbReference type="Pfam" id="PF14833"/>
    </source>
</evidence>
<keyword evidence="3" id="KW-0520">NAD</keyword>
<sequence>MTEKVAFLGMGIMGSAMAVNLLKGTPLTVWNRSQGKAIAAVNAGATEAASLAEAVALADVVFSCLGDERDVEAVLIGQEGVLDKLAPGSIIVDFSTIGPEAAVKIAAACSERRCHFLDAPVTGGDVGARNGTLTILVGGEETIFERVRPLLQYMGKTLVYCGGSGAGQSLKLANQVLCSVNLVAIVEAMKLAEGLGLSPRLVVEALGNGAGGSWALNNLGPRILSEDFKPAFSIRHMLKDLRLASECAGESLSQLGGTVWAIDRFKQVVELEGEEGLELGTQAMYKAYPKLGNS</sequence>
<dbReference type="InterPro" id="IPR036291">
    <property type="entry name" value="NAD(P)-bd_dom_sf"/>
</dbReference>
<evidence type="ECO:0000256" key="1">
    <source>
        <dbReference type="ARBA" id="ARBA00009080"/>
    </source>
</evidence>
<feature type="domain" description="6-phosphogluconate dehydrogenase NADP-binding" evidence="5">
    <location>
        <begin position="4"/>
        <end position="162"/>
    </location>
</feature>
<organism evidence="7 8">
    <name type="scientific">Candidatus Obscuribacter phosphatis</name>
    <dbReference type="NCBI Taxonomy" id="1906157"/>
    <lineage>
        <taxon>Bacteria</taxon>
        <taxon>Bacillati</taxon>
        <taxon>Candidatus Melainabacteria</taxon>
        <taxon>Candidatus Obscuribacterales</taxon>
        <taxon>Candidatus Obscuribacteraceae</taxon>
        <taxon>Candidatus Obscuribacter</taxon>
    </lineage>
</organism>
<dbReference type="InterPro" id="IPR015815">
    <property type="entry name" value="HIBADH-related"/>
</dbReference>
<dbReference type="AlphaFoldDB" id="A0A8J7PI46"/>
<dbReference type="SUPFAM" id="SSF51735">
    <property type="entry name" value="NAD(P)-binding Rossmann-fold domains"/>
    <property type="match status" value="1"/>
</dbReference>
<accession>A0A8J7PI46</accession>
<dbReference type="InterPro" id="IPR006115">
    <property type="entry name" value="6PGDH_NADP-bd"/>
</dbReference>
<reference evidence="7" key="1">
    <citation type="submission" date="2021-02" db="EMBL/GenBank/DDBJ databases">
        <title>Genome-Resolved Metagenomics of a Microbial Community Performing Photosynthetic Biological Nutrient Removal.</title>
        <authorList>
            <person name="Mcdaniel E.A."/>
        </authorList>
    </citation>
    <scope>NUCLEOTIDE SEQUENCE</scope>
    <source>
        <strain evidence="7">UWPOB_OBS1</strain>
    </source>
</reference>
<feature type="domain" description="3-hydroxyisobutyrate dehydrogenase-like NAD-binding" evidence="6">
    <location>
        <begin position="165"/>
        <end position="259"/>
    </location>
</feature>
<dbReference type="InterPro" id="IPR013328">
    <property type="entry name" value="6PGD_dom2"/>
</dbReference>
<dbReference type="GO" id="GO:0051287">
    <property type="term" value="F:NAD binding"/>
    <property type="evidence" value="ECO:0007669"/>
    <property type="project" value="InterPro"/>
</dbReference>
<dbReference type="PIRSF" id="PIRSF000103">
    <property type="entry name" value="HIBADH"/>
    <property type="match status" value="1"/>
</dbReference>
<feature type="active site" evidence="4">
    <location>
        <position position="171"/>
    </location>
</feature>
<evidence type="ECO:0000256" key="3">
    <source>
        <dbReference type="ARBA" id="ARBA00023027"/>
    </source>
</evidence>
<evidence type="ECO:0000259" key="5">
    <source>
        <dbReference type="Pfam" id="PF03446"/>
    </source>
</evidence>
<dbReference type="GO" id="GO:0016491">
    <property type="term" value="F:oxidoreductase activity"/>
    <property type="evidence" value="ECO:0007669"/>
    <property type="project" value="UniProtKB-KW"/>
</dbReference>
<dbReference type="PANTHER" id="PTHR43060:SF15">
    <property type="entry name" value="3-HYDROXYISOBUTYRATE DEHYDROGENASE-LIKE 1, MITOCHONDRIAL-RELATED"/>
    <property type="match status" value="1"/>
</dbReference>
<comment type="similarity">
    <text evidence="1">Belongs to the HIBADH-related family.</text>
</comment>
<dbReference type="EMBL" id="JAFLCK010000008">
    <property type="protein sequence ID" value="MBN8660165.1"/>
    <property type="molecule type" value="Genomic_DNA"/>
</dbReference>
<dbReference type="SUPFAM" id="SSF48179">
    <property type="entry name" value="6-phosphogluconate dehydrogenase C-terminal domain-like"/>
    <property type="match status" value="1"/>
</dbReference>
<dbReference type="Proteomes" id="UP000664277">
    <property type="component" value="Unassembled WGS sequence"/>
</dbReference>
<dbReference type="GO" id="GO:0050661">
    <property type="term" value="F:NADP binding"/>
    <property type="evidence" value="ECO:0007669"/>
    <property type="project" value="InterPro"/>
</dbReference>
<comment type="caution">
    <text evidence="7">The sequence shown here is derived from an EMBL/GenBank/DDBJ whole genome shotgun (WGS) entry which is preliminary data.</text>
</comment>
<gene>
    <name evidence="7" type="ORF">J0M35_07360</name>
</gene>
<keyword evidence="2" id="KW-0560">Oxidoreductase</keyword>
<dbReference type="InterPro" id="IPR029154">
    <property type="entry name" value="HIBADH-like_NADP-bd"/>
</dbReference>
<name>A0A8J7PI46_9BACT</name>
<protein>
    <submittedName>
        <fullName evidence="7">NAD(P)-dependent oxidoreductase</fullName>
    </submittedName>
</protein>
<dbReference type="Pfam" id="PF03446">
    <property type="entry name" value="NAD_binding_2"/>
    <property type="match status" value="1"/>
</dbReference>
<dbReference type="Pfam" id="PF14833">
    <property type="entry name" value="NAD_binding_11"/>
    <property type="match status" value="1"/>
</dbReference>
<evidence type="ECO:0000313" key="7">
    <source>
        <dbReference type="EMBL" id="MBN8660165.1"/>
    </source>
</evidence>
<evidence type="ECO:0000256" key="2">
    <source>
        <dbReference type="ARBA" id="ARBA00023002"/>
    </source>
</evidence>
<dbReference type="Gene3D" id="1.10.1040.10">
    <property type="entry name" value="N-(1-d-carboxylethyl)-l-norvaline Dehydrogenase, domain 2"/>
    <property type="match status" value="1"/>
</dbReference>
<dbReference type="Gene3D" id="3.40.50.720">
    <property type="entry name" value="NAD(P)-binding Rossmann-like Domain"/>
    <property type="match status" value="1"/>
</dbReference>
<proteinExistence type="inferred from homology"/>
<dbReference type="PANTHER" id="PTHR43060">
    <property type="entry name" value="3-HYDROXYISOBUTYRATE DEHYDROGENASE-LIKE 1, MITOCHONDRIAL-RELATED"/>
    <property type="match status" value="1"/>
</dbReference>
<evidence type="ECO:0000256" key="4">
    <source>
        <dbReference type="PIRSR" id="PIRSR000103-1"/>
    </source>
</evidence>
<evidence type="ECO:0000313" key="8">
    <source>
        <dbReference type="Proteomes" id="UP000664277"/>
    </source>
</evidence>